<dbReference type="RefSeq" id="WP_163701862.1">
    <property type="nucleotide sequence ID" value="NZ_QXHD01000004.1"/>
</dbReference>
<reference evidence="4 5" key="1">
    <citation type="journal article" date="2020" name="Microb. Ecol.">
        <title>Ecogenomics of the Marine Benthic Filamentous Cyanobacterium Adonisia.</title>
        <authorList>
            <person name="Walter J.M."/>
            <person name="Coutinho F.H."/>
            <person name="Leomil L."/>
            <person name="Hargreaves P.I."/>
            <person name="Campeao M.E."/>
            <person name="Vieira V.V."/>
            <person name="Silva B.S."/>
            <person name="Fistarol G.O."/>
            <person name="Salomon P.S."/>
            <person name="Sawabe T."/>
            <person name="Mino S."/>
            <person name="Hosokawa M."/>
            <person name="Miyashita H."/>
            <person name="Maruyama F."/>
            <person name="van Verk M.C."/>
            <person name="Dutilh B.E."/>
            <person name="Thompson C.C."/>
            <person name="Thompson F.L."/>
        </authorList>
    </citation>
    <scope>NUCLEOTIDE SEQUENCE [LARGE SCALE GENOMIC DNA]</scope>
    <source>
        <strain evidence="4 5">CCMR0081</strain>
    </source>
</reference>
<evidence type="ECO:0000256" key="2">
    <source>
        <dbReference type="ARBA" id="ARBA00022803"/>
    </source>
</evidence>
<dbReference type="PANTHER" id="PTHR44858:SF1">
    <property type="entry name" value="UDP-N-ACETYLGLUCOSAMINE--PEPTIDE N-ACETYLGLUCOSAMINYLTRANSFERASE SPINDLY-RELATED"/>
    <property type="match status" value="1"/>
</dbReference>
<dbReference type="InterPro" id="IPR050498">
    <property type="entry name" value="Ycf3"/>
</dbReference>
<keyword evidence="5" id="KW-1185">Reference proteome</keyword>
<protein>
    <submittedName>
        <fullName evidence="4">Tetratricopeptide repeat protein</fullName>
    </submittedName>
</protein>
<dbReference type="SMART" id="SM00028">
    <property type="entry name" value="TPR"/>
    <property type="match status" value="5"/>
</dbReference>
<comment type="caution">
    <text evidence="4">The sequence shown here is derived from an EMBL/GenBank/DDBJ whole genome shotgun (WGS) entry which is preliminary data.</text>
</comment>
<keyword evidence="1" id="KW-0677">Repeat</keyword>
<dbReference type="EMBL" id="QXHD01000004">
    <property type="protein sequence ID" value="NEZ58956.1"/>
    <property type="molecule type" value="Genomic_DNA"/>
</dbReference>
<accession>A0A6M0RRZ0</accession>
<feature type="repeat" description="TPR" evidence="3">
    <location>
        <begin position="103"/>
        <end position="136"/>
    </location>
</feature>
<proteinExistence type="predicted"/>
<dbReference type="PROSITE" id="PS50005">
    <property type="entry name" value="TPR"/>
    <property type="match status" value="3"/>
</dbReference>
<dbReference type="Pfam" id="PF00515">
    <property type="entry name" value="TPR_1"/>
    <property type="match status" value="1"/>
</dbReference>
<feature type="repeat" description="TPR" evidence="3">
    <location>
        <begin position="137"/>
        <end position="170"/>
    </location>
</feature>
<dbReference type="Pfam" id="PF13414">
    <property type="entry name" value="TPR_11"/>
    <property type="match status" value="1"/>
</dbReference>
<dbReference type="InterPro" id="IPR011990">
    <property type="entry name" value="TPR-like_helical_dom_sf"/>
</dbReference>
<sequence length="264" mass="29333">MRWLIAVVLGLCLSFTPLSLLPALAGPIGGSQADINGLRHQAFDLTRQGKFDLAEVVWTQLVEALPDEPAVWSNRGNVRVSQNKLQDAIHDYDQAIALDPLQPDPYLNRGAAYEAVGNWQEAIDDYNRLLKLSPDDPAAYNNRGNAKGAQGDWKAALKDYEKSITIQPSFSLGYANYGIALFEVGERAKSVQVLKSLARKYPNYADVRAALTAALWETGNWGEAESQWAAARGLDRRYADLKWVKKVRRWPPSLVAGLDHFLKL</sequence>
<dbReference type="PROSITE" id="PS50293">
    <property type="entry name" value="TPR_REGION"/>
    <property type="match status" value="1"/>
</dbReference>
<keyword evidence="2 3" id="KW-0802">TPR repeat</keyword>
<dbReference type="Gene3D" id="1.25.40.10">
    <property type="entry name" value="Tetratricopeptide repeat domain"/>
    <property type="match status" value="2"/>
</dbReference>
<evidence type="ECO:0000313" key="4">
    <source>
        <dbReference type="EMBL" id="NEZ58956.1"/>
    </source>
</evidence>
<organism evidence="4 5">
    <name type="scientific">Adonisia turfae CCMR0081</name>
    <dbReference type="NCBI Taxonomy" id="2292702"/>
    <lineage>
        <taxon>Bacteria</taxon>
        <taxon>Bacillati</taxon>
        <taxon>Cyanobacteriota</taxon>
        <taxon>Adonisia</taxon>
        <taxon>Adonisia turfae</taxon>
    </lineage>
</organism>
<gene>
    <name evidence="4" type="ORF">DXZ20_25600</name>
</gene>
<dbReference type="GO" id="GO:0009279">
    <property type="term" value="C:cell outer membrane"/>
    <property type="evidence" value="ECO:0007669"/>
    <property type="project" value="TreeGrafter"/>
</dbReference>
<dbReference type="Proteomes" id="UP000481033">
    <property type="component" value="Unassembled WGS sequence"/>
</dbReference>
<name>A0A6M0RRZ0_9CYAN</name>
<evidence type="ECO:0000313" key="5">
    <source>
        <dbReference type="Proteomes" id="UP000481033"/>
    </source>
</evidence>
<evidence type="ECO:0000256" key="3">
    <source>
        <dbReference type="PROSITE-ProRule" id="PRU00339"/>
    </source>
</evidence>
<dbReference type="AlphaFoldDB" id="A0A6M0RRZ0"/>
<dbReference type="SUPFAM" id="SSF48452">
    <property type="entry name" value="TPR-like"/>
    <property type="match status" value="1"/>
</dbReference>
<dbReference type="InterPro" id="IPR019734">
    <property type="entry name" value="TPR_rpt"/>
</dbReference>
<feature type="repeat" description="TPR" evidence="3">
    <location>
        <begin position="69"/>
        <end position="102"/>
    </location>
</feature>
<dbReference type="PANTHER" id="PTHR44858">
    <property type="entry name" value="TETRATRICOPEPTIDE REPEAT PROTEIN 6"/>
    <property type="match status" value="1"/>
</dbReference>
<dbReference type="GO" id="GO:0046813">
    <property type="term" value="P:receptor-mediated virion attachment to host cell"/>
    <property type="evidence" value="ECO:0007669"/>
    <property type="project" value="TreeGrafter"/>
</dbReference>
<evidence type="ECO:0000256" key="1">
    <source>
        <dbReference type="ARBA" id="ARBA00022737"/>
    </source>
</evidence>